<comment type="function">
    <text evidence="7">Histone chaperone that facilitates histone deposition and histone exchange and removal during nucleosome assembly and disassembly.</text>
</comment>
<dbReference type="GO" id="GO:0006334">
    <property type="term" value="P:nucleosome assembly"/>
    <property type="evidence" value="ECO:0007669"/>
    <property type="project" value="InterPro"/>
</dbReference>
<dbReference type="InterPro" id="IPR006818">
    <property type="entry name" value="ASF1-like"/>
</dbReference>
<dbReference type="Gene3D" id="2.60.40.1490">
    <property type="entry name" value="Histone chaperone ASF1-like"/>
    <property type="match status" value="1"/>
</dbReference>
<dbReference type="PIRSF" id="PIRSF037759">
    <property type="entry name" value="Histone_Asf1"/>
    <property type="match status" value="1"/>
</dbReference>
<evidence type="ECO:0000256" key="2">
    <source>
        <dbReference type="ARBA" id="ARBA00006051"/>
    </source>
</evidence>
<keyword evidence="5" id="KW-0143">Chaperone</keyword>
<protein>
    <recommendedName>
        <fullName evidence="7">Histone chaperone</fullName>
    </recommendedName>
</protein>
<keyword evidence="4" id="KW-0804">Transcription</keyword>
<dbReference type="STRING" id="4955.A0A1G4MH52"/>
<comment type="similarity">
    <text evidence="2 7">Belongs to the ASF1 family.</text>
</comment>
<reference evidence="9 10" key="1">
    <citation type="submission" date="2016-03" db="EMBL/GenBank/DDBJ databases">
        <authorList>
            <person name="Devillers H."/>
        </authorList>
    </citation>
    <scope>NUCLEOTIDE SEQUENCE [LARGE SCALE GENOMIC DNA]</scope>
    <source>
        <strain evidence="9">CBS 6772</strain>
    </source>
</reference>
<dbReference type="EMBL" id="LT598486">
    <property type="protein sequence ID" value="SCW03245.1"/>
    <property type="molecule type" value="Genomic_DNA"/>
</dbReference>
<keyword evidence="10" id="KW-1185">Reference proteome</keyword>
<dbReference type="Proteomes" id="UP000190831">
    <property type="component" value="Chromosome G"/>
</dbReference>
<dbReference type="PANTHER" id="PTHR12040:SF0">
    <property type="entry name" value="HISTONE CHAPERONE ASF1"/>
    <property type="match status" value="1"/>
</dbReference>
<feature type="region of interest" description="Disordered" evidence="8">
    <location>
        <begin position="152"/>
        <end position="275"/>
    </location>
</feature>
<evidence type="ECO:0000256" key="4">
    <source>
        <dbReference type="ARBA" id="ARBA00023163"/>
    </source>
</evidence>
<dbReference type="InterPro" id="IPR036747">
    <property type="entry name" value="ASF1-like_sf"/>
</dbReference>
<comment type="subunit">
    <text evidence="7">Interacts with histone H3.</text>
</comment>
<sequence length="275" mass="31768">MSIVSLLGINVLNNPAKFTDPYEFEITFECLESLKNDLEWKLTYVGSSRSLEHDQELDSILVGPVPVGVNKFVFTADPPSPELIPASELVSVTVILLSCSYDGREFVRVGYYVNNEYDNEEMRENPPAKVQVEHVVRNILAEKPRVTRFNIIWDNEQEEEFPPEQPEIDEEEEEDDEEEEEEDEEEVDEEDEEDDESETGRQNKKRKLEDDENEEEDEDEAEEIDLEDEDDVDEEQNEIEDEVVNVAEEKDTEKEQTVETVPTPQDTTATSPDVK</sequence>
<feature type="compositionally biased region" description="Acidic residues" evidence="8">
    <location>
        <begin position="210"/>
        <end position="243"/>
    </location>
</feature>
<feature type="compositionally biased region" description="Acidic residues" evidence="8">
    <location>
        <begin position="155"/>
        <end position="197"/>
    </location>
</feature>
<dbReference type="GO" id="GO:0005634">
    <property type="term" value="C:nucleus"/>
    <property type="evidence" value="ECO:0007669"/>
    <property type="project" value="UniProtKB-SubCell"/>
</dbReference>
<name>A0A1G4MH52_LACFM</name>
<dbReference type="GO" id="GO:0006335">
    <property type="term" value="P:DNA replication-dependent chromatin assembly"/>
    <property type="evidence" value="ECO:0007669"/>
    <property type="project" value="TreeGrafter"/>
</dbReference>
<dbReference type="AlphaFoldDB" id="A0A1G4MH52"/>
<evidence type="ECO:0000256" key="5">
    <source>
        <dbReference type="ARBA" id="ARBA00023186"/>
    </source>
</evidence>
<dbReference type="FunFam" id="2.60.40.1490:FF:000001">
    <property type="entry name" value="Histone chaperone ASF1"/>
    <property type="match status" value="1"/>
</dbReference>
<evidence type="ECO:0000256" key="6">
    <source>
        <dbReference type="ARBA" id="ARBA00023242"/>
    </source>
</evidence>
<evidence type="ECO:0000256" key="8">
    <source>
        <dbReference type="SAM" id="MobiDB-lite"/>
    </source>
</evidence>
<evidence type="ECO:0000256" key="1">
    <source>
        <dbReference type="ARBA" id="ARBA00004123"/>
    </source>
</evidence>
<evidence type="ECO:0000256" key="7">
    <source>
        <dbReference type="PIRNR" id="PIRNR037759"/>
    </source>
</evidence>
<dbReference type="InterPro" id="IPR017282">
    <property type="entry name" value="Hist_deposition_Asf1"/>
</dbReference>
<dbReference type="PANTHER" id="PTHR12040">
    <property type="entry name" value="ANTI-SILENCING PROTEIN 1"/>
    <property type="match status" value="1"/>
</dbReference>
<comment type="subcellular location">
    <subcellularLocation>
        <location evidence="1 7">Nucleus</location>
    </subcellularLocation>
</comment>
<keyword evidence="3" id="KW-0805">Transcription regulation</keyword>
<evidence type="ECO:0000256" key="3">
    <source>
        <dbReference type="ARBA" id="ARBA00023015"/>
    </source>
</evidence>
<dbReference type="GO" id="GO:0006337">
    <property type="term" value="P:nucleosome disassembly"/>
    <property type="evidence" value="ECO:0007669"/>
    <property type="project" value="InterPro"/>
</dbReference>
<dbReference type="GO" id="GO:0000785">
    <property type="term" value="C:chromatin"/>
    <property type="evidence" value="ECO:0007669"/>
    <property type="project" value="TreeGrafter"/>
</dbReference>
<dbReference type="OMA" id="CSYDERE"/>
<gene>
    <name evidence="9" type="ORF">LAFE_0G06194G</name>
</gene>
<dbReference type="GO" id="GO:0042393">
    <property type="term" value="F:histone binding"/>
    <property type="evidence" value="ECO:0007669"/>
    <property type="project" value="InterPro"/>
</dbReference>
<accession>A0A1G4MH52</accession>
<dbReference type="Pfam" id="PF04729">
    <property type="entry name" value="ASF1_hist_chap"/>
    <property type="match status" value="1"/>
</dbReference>
<feature type="compositionally biased region" description="Polar residues" evidence="8">
    <location>
        <begin position="258"/>
        <end position="275"/>
    </location>
</feature>
<organism evidence="9 10">
    <name type="scientific">Lachancea fermentati</name>
    <name type="common">Zygosaccharomyces fermentati</name>
    <dbReference type="NCBI Taxonomy" id="4955"/>
    <lineage>
        <taxon>Eukaryota</taxon>
        <taxon>Fungi</taxon>
        <taxon>Dikarya</taxon>
        <taxon>Ascomycota</taxon>
        <taxon>Saccharomycotina</taxon>
        <taxon>Saccharomycetes</taxon>
        <taxon>Saccharomycetales</taxon>
        <taxon>Saccharomycetaceae</taxon>
        <taxon>Lachancea</taxon>
    </lineage>
</organism>
<feature type="compositionally biased region" description="Basic and acidic residues" evidence="8">
    <location>
        <begin position="247"/>
        <end position="257"/>
    </location>
</feature>
<evidence type="ECO:0000313" key="10">
    <source>
        <dbReference type="Proteomes" id="UP000190831"/>
    </source>
</evidence>
<dbReference type="SUPFAM" id="SSF101546">
    <property type="entry name" value="ASF1-like"/>
    <property type="match status" value="1"/>
</dbReference>
<proteinExistence type="inferred from homology"/>
<keyword evidence="6" id="KW-0539">Nucleus</keyword>
<dbReference type="OrthoDB" id="29755at2759"/>
<evidence type="ECO:0000313" key="9">
    <source>
        <dbReference type="EMBL" id="SCW03245.1"/>
    </source>
</evidence>